<gene>
    <name evidence="7" type="primary">KNAG0I00350</name>
    <name evidence="7" type="ordered locus">KNAG_0I00350</name>
</gene>
<dbReference type="OrthoDB" id="14246at2759"/>
<evidence type="ECO:0000313" key="8">
    <source>
        <dbReference type="Proteomes" id="UP000006310"/>
    </source>
</evidence>
<evidence type="ECO:0008006" key="9">
    <source>
        <dbReference type="Google" id="ProtNLM"/>
    </source>
</evidence>
<comment type="similarity">
    <text evidence="2">Belongs to the OB-RGRP/VPS55 family.</text>
</comment>
<proteinExistence type="inferred from homology"/>
<reference evidence="7 8" key="1">
    <citation type="journal article" date="2011" name="Proc. Natl. Acad. Sci. U.S.A.">
        <title>Evolutionary erosion of yeast sex chromosomes by mating-type switching accidents.</title>
        <authorList>
            <person name="Gordon J.L."/>
            <person name="Armisen D."/>
            <person name="Proux-Wera E."/>
            <person name="Oheigeartaigh S.S."/>
            <person name="Byrne K.P."/>
            <person name="Wolfe K.H."/>
        </authorList>
    </citation>
    <scope>NUCLEOTIDE SEQUENCE [LARGE SCALE GENOMIC DNA]</scope>
    <source>
        <strain evidence="8">ATCC MYA-139 / BCRC 22969 / CBS 8797 / CCRC 22969 / KCTC 17520 / NBRC 10181 / NCYC 3082</strain>
    </source>
</reference>
<keyword evidence="4 6" id="KW-1133">Transmembrane helix</keyword>
<dbReference type="Pfam" id="PF04133">
    <property type="entry name" value="Vps55"/>
    <property type="match status" value="1"/>
</dbReference>
<dbReference type="AlphaFoldDB" id="J7S9Z8"/>
<dbReference type="EMBL" id="HE978322">
    <property type="protein sequence ID" value="CCK71826.1"/>
    <property type="molecule type" value="Genomic_DNA"/>
</dbReference>
<dbReference type="GO" id="GO:0034424">
    <property type="term" value="C:Vps55/Vps68 complex"/>
    <property type="evidence" value="ECO:0007669"/>
    <property type="project" value="EnsemblFungi"/>
</dbReference>
<dbReference type="PANTHER" id="PTHR12050:SF0">
    <property type="entry name" value="RH04491P"/>
    <property type="match status" value="1"/>
</dbReference>
<keyword evidence="8" id="KW-1185">Reference proteome</keyword>
<protein>
    <recommendedName>
        <fullName evidence="9">Vacuolar protein sorting-associated protein 55</fullName>
    </recommendedName>
</protein>
<keyword evidence="3 6" id="KW-0812">Transmembrane</keyword>
<dbReference type="GO" id="GO:0005770">
    <property type="term" value="C:late endosome"/>
    <property type="evidence" value="ECO:0007669"/>
    <property type="project" value="EnsemblFungi"/>
</dbReference>
<comment type="subcellular location">
    <subcellularLocation>
        <location evidence="1">Membrane</location>
        <topology evidence="1">Multi-pass membrane protein</topology>
    </subcellularLocation>
</comment>
<evidence type="ECO:0000256" key="1">
    <source>
        <dbReference type="ARBA" id="ARBA00004141"/>
    </source>
</evidence>
<dbReference type="PROSITE" id="PS51257">
    <property type="entry name" value="PROKAR_LIPOPROTEIN"/>
    <property type="match status" value="1"/>
</dbReference>
<sequence length="141" mass="15284">MQFKVSPLTKIISLSGFLALGFLLVILSCALFHNYYPLYDIMLFLLAPIPNSIAGARHSGEADFMSEGAGGSSTQDFPHFLTAMLVTSGLSLPLVFYHCKLIGSAACAMSMAGGLIIYSSIVIFSWFFHGNWDDEDDALFG</sequence>
<evidence type="ECO:0000313" key="7">
    <source>
        <dbReference type="EMBL" id="CCK71826.1"/>
    </source>
</evidence>
<dbReference type="eggNOG" id="KOG2174">
    <property type="taxonomic scope" value="Eukaryota"/>
</dbReference>
<evidence type="ECO:0000256" key="4">
    <source>
        <dbReference type="ARBA" id="ARBA00022989"/>
    </source>
</evidence>
<dbReference type="Proteomes" id="UP000006310">
    <property type="component" value="Chromosome 9"/>
</dbReference>
<dbReference type="InterPro" id="IPR007262">
    <property type="entry name" value="Vps55/LEPROT"/>
</dbReference>
<organism evidence="7 8">
    <name type="scientific">Huiozyma naganishii (strain ATCC MYA-139 / BCRC 22969 / CBS 8797 / KCTC 17520 / NBRC 10181 / NCYC 3082 / Yp74L-3)</name>
    <name type="common">Yeast</name>
    <name type="synonym">Kazachstania naganishii</name>
    <dbReference type="NCBI Taxonomy" id="1071383"/>
    <lineage>
        <taxon>Eukaryota</taxon>
        <taxon>Fungi</taxon>
        <taxon>Dikarya</taxon>
        <taxon>Ascomycota</taxon>
        <taxon>Saccharomycotina</taxon>
        <taxon>Saccharomycetes</taxon>
        <taxon>Saccharomycetales</taxon>
        <taxon>Saccharomycetaceae</taxon>
        <taxon>Huiozyma</taxon>
    </lineage>
</organism>
<dbReference type="GO" id="GO:0032511">
    <property type="term" value="P:late endosome to vacuole transport via multivesicular body sorting pathway"/>
    <property type="evidence" value="ECO:0007669"/>
    <property type="project" value="EnsemblFungi"/>
</dbReference>
<dbReference type="KEGG" id="kng:KNAG_0I00350"/>
<accession>J7S9Z8</accession>
<dbReference type="HOGENOM" id="CLU_134810_0_0_1"/>
<dbReference type="GeneID" id="34527569"/>
<dbReference type="OMA" id="ICARCAN"/>
<name>J7S9Z8_HUIN7</name>
<evidence type="ECO:0000256" key="2">
    <source>
        <dbReference type="ARBA" id="ARBA00005645"/>
    </source>
</evidence>
<feature type="transmembrane region" description="Helical" evidence="6">
    <location>
        <begin position="106"/>
        <end position="128"/>
    </location>
</feature>
<evidence type="ECO:0000256" key="5">
    <source>
        <dbReference type="ARBA" id="ARBA00023136"/>
    </source>
</evidence>
<reference evidence="8" key="2">
    <citation type="submission" date="2012-08" db="EMBL/GenBank/DDBJ databases">
        <title>Genome sequence of Kazachstania naganishii.</title>
        <authorList>
            <person name="Gordon J.L."/>
            <person name="Armisen D."/>
            <person name="Proux-Wera E."/>
            <person name="OhEigeartaigh S.S."/>
            <person name="Byrne K.P."/>
            <person name="Wolfe K.H."/>
        </authorList>
    </citation>
    <scope>NUCLEOTIDE SEQUENCE [LARGE SCALE GENOMIC DNA]</scope>
    <source>
        <strain evidence="8">ATCC MYA-139 / BCRC 22969 / CBS 8797 / CCRC 22969 / KCTC 17520 / NBRC 10181 / NCYC 3082</strain>
    </source>
</reference>
<dbReference type="RefSeq" id="XP_022466071.1">
    <property type="nucleotide sequence ID" value="XM_022609702.1"/>
</dbReference>
<feature type="transmembrane region" description="Helical" evidence="6">
    <location>
        <begin position="80"/>
        <end position="99"/>
    </location>
</feature>
<dbReference type="PANTHER" id="PTHR12050">
    <property type="entry name" value="LEPTIN RECEPTOR-RELATED"/>
    <property type="match status" value="1"/>
</dbReference>
<dbReference type="STRING" id="1071383.J7S9Z8"/>
<feature type="transmembrane region" description="Helical" evidence="6">
    <location>
        <begin position="12"/>
        <end position="36"/>
    </location>
</feature>
<keyword evidence="5 6" id="KW-0472">Membrane</keyword>
<evidence type="ECO:0000256" key="6">
    <source>
        <dbReference type="SAM" id="Phobius"/>
    </source>
</evidence>
<evidence type="ECO:0000256" key="3">
    <source>
        <dbReference type="ARBA" id="ARBA00022692"/>
    </source>
</evidence>